<organism evidence="8 9">
    <name type="scientific">Ceraceosorus bombacis</name>
    <dbReference type="NCBI Taxonomy" id="401625"/>
    <lineage>
        <taxon>Eukaryota</taxon>
        <taxon>Fungi</taxon>
        <taxon>Dikarya</taxon>
        <taxon>Basidiomycota</taxon>
        <taxon>Ustilaginomycotina</taxon>
        <taxon>Exobasidiomycetes</taxon>
        <taxon>Ceraceosorales</taxon>
        <taxon>Ceraceosoraceae</taxon>
        <taxon>Ceraceosorus</taxon>
    </lineage>
</organism>
<dbReference type="GO" id="GO:0016020">
    <property type="term" value="C:membrane"/>
    <property type="evidence" value="ECO:0007669"/>
    <property type="project" value="UniProtKB-SubCell"/>
</dbReference>
<dbReference type="InterPro" id="IPR013717">
    <property type="entry name" value="PIG-P"/>
</dbReference>
<evidence type="ECO:0000313" key="8">
    <source>
        <dbReference type="EMBL" id="CEH13330.1"/>
    </source>
</evidence>
<evidence type="ECO:0000259" key="7">
    <source>
        <dbReference type="Pfam" id="PF08510"/>
    </source>
</evidence>
<evidence type="ECO:0000256" key="2">
    <source>
        <dbReference type="ARBA" id="ARBA00022692"/>
    </source>
</evidence>
<dbReference type="PANTHER" id="PTHR46346">
    <property type="entry name" value="PHOSPHATIDYLINOSITOL N-ACETYLGLUCOSAMINYLTRANSFERASE SUBUNIT P"/>
    <property type="match status" value="1"/>
</dbReference>
<keyword evidence="8" id="KW-0328">Glycosyltransferase</keyword>
<evidence type="ECO:0000313" key="9">
    <source>
        <dbReference type="Proteomes" id="UP000054845"/>
    </source>
</evidence>
<keyword evidence="9" id="KW-1185">Reference proteome</keyword>
<protein>
    <submittedName>
        <fullName evidence="8">N-acetylglucosaminyltransferase complex, subunit PIG-P, required for phosphatidylinositol biosynthesis</fullName>
    </submittedName>
</protein>
<dbReference type="STRING" id="401625.A0A0N7L9B6"/>
<dbReference type="GO" id="GO:0016757">
    <property type="term" value="F:glycosyltransferase activity"/>
    <property type="evidence" value="ECO:0007669"/>
    <property type="project" value="UniProtKB-KW"/>
</dbReference>
<reference evidence="8 9" key="1">
    <citation type="submission" date="2014-09" db="EMBL/GenBank/DDBJ databases">
        <authorList>
            <person name="Magalhaes I.L.F."/>
            <person name="Oliveira U."/>
            <person name="Santos F.R."/>
            <person name="Vidigal T.H.D.A."/>
            <person name="Brescovit A.D."/>
            <person name="Santos A.J."/>
        </authorList>
    </citation>
    <scope>NUCLEOTIDE SEQUENCE [LARGE SCALE GENOMIC DNA]</scope>
</reference>
<evidence type="ECO:0000256" key="3">
    <source>
        <dbReference type="ARBA" id="ARBA00022989"/>
    </source>
</evidence>
<evidence type="ECO:0000256" key="5">
    <source>
        <dbReference type="SAM" id="MobiDB-lite"/>
    </source>
</evidence>
<feature type="domain" description="PIG-P" evidence="7">
    <location>
        <begin position="47"/>
        <end position="194"/>
    </location>
</feature>
<evidence type="ECO:0000256" key="4">
    <source>
        <dbReference type="ARBA" id="ARBA00023136"/>
    </source>
</evidence>
<feature type="transmembrane region" description="Helical" evidence="6">
    <location>
        <begin position="49"/>
        <end position="71"/>
    </location>
</feature>
<dbReference type="OrthoDB" id="690928at2759"/>
<feature type="transmembrane region" description="Helical" evidence="6">
    <location>
        <begin position="91"/>
        <end position="114"/>
    </location>
</feature>
<dbReference type="AlphaFoldDB" id="A0A0N7L9B6"/>
<feature type="compositionally biased region" description="Basic and acidic residues" evidence="5">
    <location>
        <begin position="1"/>
        <end position="12"/>
    </location>
</feature>
<keyword evidence="3 6" id="KW-1133">Transmembrane helix</keyword>
<sequence length="205" mass="22876">MSMDHQKADGTRRGQSPFTKASTAEYVARDGRDSEESDGVPTTISAREAYGFALFLFATLLGVLWVIWALTPDRLLKAAGLDWYPNREWAFLLPAWSLVAVLVTYTIFMSLNLYGNGDLADLSKVVDSHSNIHAVASDPANTIQPLRDTSSLLETGFRATNTQSRRKEAHERFTFDGPLAGDIYDLPPGLVSRLTPRWTKIEQRR</sequence>
<proteinExistence type="predicted"/>
<dbReference type="PANTHER" id="PTHR46346:SF1">
    <property type="entry name" value="PHOSPHATIDYLINOSITOL N-ACETYLGLUCOSAMINYLTRANSFERASE SUBUNIT P"/>
    <property type="match status" value="1"/>
</dbReference>
<keyword evidence="8" id="KW-0808">Transferase</keyword>
<dbReference type="GO" id="GO:0006506">
    <property type="term" value="P:GPI anchor biosynthetic process"/>
    <property type="evidence" value="ECO:0007669"/>
    <property type="project" value="TreeGrafter"/>
</dbReference>
<dbReference type="InterPro" id="IPR052263">
    <property type="entry name" value="GPI_Anchor_Biosynth"/>
</dbReference>
<accession>A0A0N7L9B6</accession>
<keyword evidence="4 6" id="KW-0472">Membrane</keyword>
<dbReference type="EMBL" id="CCYA01000217">
    <property type="protein sequence ID" value="CEH13330.1"/>
    <property type="molecule type" value="Genomic_DNA"/>
</dbReference>
<comment type="subcellular location">
    <subcellularLocation>
        <location evidence="1">Membrane</location>
        <topology evidence="1">Multi-pass membrane protein</topology>
    </subcellularLocation>
</comment>
<evidence type="ECO:0000256" key="6">
    <source>
        <dbReference type="SAM" id="Phobius"/>
    </source>
</evidence>
<feature type="region of interest" description="Disordered" evidence="5">
    <location>
        <begin position="1"/>
        <end position="21"/>
    </location>
</feature>
<evidence type="ECO:0000256" key="1">
    <source>
        <dbReference type="ARBA" id="ARBA00004141"/>
    </source>
</evidence>
<name>A0A0N7L9B6_9BASI</name>
<dbReference type="GO" id="GO:0005783">
    <property type="term" value="C:endoplasmic reticulum"/>
    <property type="evidence" value="ECO:0007669"/>
    <property type="project" value="TreeGrafter"/>
</dbReference>
<keyword evidence="2 6" id="KW-0812">Transmembrane</keyword>
<dbReference type="Pfam" id="PF08510">
    <property type="entry name" value="PIG-P"/>
    <property type="match status" value="1"/>
</dbReference>
<dbReference type="Proteomes" id="UP000054845">
    <property type="component" value="Unassembled WGS sequence"/>
</dbReference>